<accession>A0AA88HIY4</accession>
<protein>
    <recommendedName>
        <fullName evidence="2">WW domain-containing protein</fullName>
    </recommendedName>
</protein>
<dbReference type="AlphaFoldDB" id="A0AA88HIY4"/>
<feature type="domain" description="WW" evidence="2">
    <location>
        <begin position="102"/>
        <end position="136"/>
    </location>
</feature>
<dbReference type="SUPFAM" id="SSF51045">
    <property type="entry name" value="WW domain"/>
    <property type="match status" value="1"/>
</dbReference>
<proteinExistence type="predicted"/>
<feature type="region of interest" description="Disordered" evidence="1">
    <location>
        <begin position="246"/>
        <end position="276"/>
    </location>
</feature>
<reference evidence="3" key="1">
    <citation type="submission" date="2023-07" db="EMBL/GenBank/DDBJ databases">
        <title>Chromosome-level genome assembly of Artemia franciscana.</title>
        <authorList>
            <person name="Jo E."/>
        </authorList>
    </citation>
    <scope>NUCLEOTIDE SEQUENCE</scope>
    <source>
        <tissue evidence="3">Whole body</tissue>
    </source>
</reference>
<evidence type="ECO:0000259" key="2">
    <source>
        <dbReference type="PROSITE" id="PS50020"/>
    </source>
</evidence>
<evidence type="ECO:0000313" key="3">
    <source>
        <dbReference type="EMBL" id="KAK2709863.1"/>
    </source>
</evidence>
<evidence type="ECO:0000313" key="4">
    <source>
        <dbReference type="Proteomes" id="UP001187531"/>
    </source>
</evidence>
<feature type="compositionally biased region" description="Acidic residues" evidence="1">
    <location>
        <begin position="157"/>
        <end position="187"/>
    </location>
</feature>
<dbReference type="InterPro" id="IPR036020">
    <property type="entry name" value="WW_dom_sf"/>
</dbReference>
<keyword evidence="4" id="KW-1185">Reference proteome</keyword>
<sequence length="276" mass="31289">MPLPPALAARLAKRGLLSKTVENESQEEIIAEDYDDRISKENISSNENKEEAGDSETLICRACPNKWNAYHACSIFCRQHWSLSLDPDPEYEKRRQLMLSQYPVPEGWKDVYDPGCKRHYYWCMASDEVSWFPPGHPKFYAGPPASKFREEIYQKEEQEENAADSAESGEESESDSSSEESVLSEEEEKPRRVIEREKKQEKRNVAKGKGKVEFNDLDPMDPASYSDIPRGDWSAGLAADVKTGVDSTASGPLYQMRPYPAPGAILRAQENKKSKK</sequence>
<dbReference type="InterPro" id="IPR001202">
    <property type="entry name" value="WW_dom"/>
</dbReference>
<feature type="compositionally biased region" description="Basic and acidic residues" evidence="1">
    <location>
        <begin position="188"/>
        <end position="214"/>
    </location>
</feature>
<gene>
    <name evidence="3" type="ORF">QYM36_013517</name>
</gene>
<dbReference type="Gene3D" id="3.40.30.10">
    <property type="entry name" value="Glutaredoxin"/>
    <property type="match status" value="1"/>
</dbReference>
<dbReference type="Proteomes" id="UP001187531">
    <property type="component" value="Unassembled WGS sequence"/>
</dbReference>
<evidence type="ECO:0000256" key="1">
    <source>
        <dbReference type="SAM" id="MobiDB-lite"/>
    </source>
</evidence>
<dbReference type="EMBL" id="JAVRJZ010000017">
    <property type="protein sequence ID" value="KAK2709863.1"/>
    <property type="molecule type" value="Genomic_DNA"/>
</dbReference>
<feature type="region of interest" description="Disordered" evidence="1">
    <location>
        <begin position="155"/>
        <end position="228"/>
    </location>
</feature>
<name>A0AA88HIY4_ARTSF</name>
<organism evidence="3 4">
    <name type="scientific">Artemia franciscana</name>
    <name type="common">Brine shrimp</name>
    <name type="synonym">Artemia sanfranciscana</name>
    <dbReference type="NCBI Taxonomy" id="6661"/>
    <lineage>
        <taxon>Eukaryota</taxon>
        <taxon>Metazoa</taxon>
        <taxon>Ecdysozoa</taxon>
        <taxon>Arthropoda</taxon>
        <taxon>Crustacea</taxon>
        <taxon>Branchiopoda</taxon>
        <taxon>Anostraca</taxon>
        <taxon>Artemiidae</taxon>
        <taxon>Artemia</taxon>
    </lineage>
</organism>
<comment type="caution">
    <text evidence="3">The sequence shown here is derived from an EMBL/GenBank/DDBJ whole genome shotgun (WGS) entry which is preliminary data.</text>
</comment>
<dbReference type="PROSITE" id="PS50020">
    <property type="entry name" value="WW_DOMAIN_2"/>
    <property type="match status" value="1"/>
</dbReference>